<dbReference type="InterPro" id="IPR050709">
    <property type="entry name" value="Biotin_Carboxyl_Carrier/Decarb"/>
</dbReference>
<evidence type="ECO:0000256" key="1">
    <source>
        <dbReference type="ARBA" id="ARBA00023267"/>
    </source>
</evidence>
<evidence type="ECO:0000313" key="4">
    <source>
        <dbReference type="Proteomes" id="UP000198393"/>
    </source>
</evidence>
<dbReference type="CDD" id="cd06850">
    <property type="entry name" value="biotinyl_domain"/>
    <property type="match status" value="1"/>
</dbReference>
<feature type="domain" description="Lipoyl-binding" evidence="2">
    <location>
        <begin position="95"/>
        <end position="164"/>
    </location>
</feature>
<dbReference type="PANTHER" id="PTHR45266:SF3">
    <property type="entry name" value="OXALOACETATE DECARBOXYLASE ALPHA CHAIN"/>
    <property type="match status" value="1"/>
</dbReference>
<dbReference type="SUPFAM" id="SSF51230">
    <property type="entry name" value="Single hybrid motif"/>
    <property type="match status" value="1"/>
</dbReference>
<sequence length="164" mass="18200">MIEIKAGDTDKIKVQNKKDGVYLNDKLFDGEVIKIDDSSFKVFKSNKIFRVDVVERVGKEMKLKVNDHLIEVSITDHIDQILDKLGMNIAASAAVKDVKAPMPGSILNIIVAQGDEVKEGDQLLVLEAMKMENVIKSPGEGKVAKVHIAEKENVEKNQVLISFE</sequence>
<gene>
    <name evidence="3" type="ORF">SAMN05421640_2067</name>
</gene>
<dbReference type="RefSeq" id="WP_089356783.1">
    <property type="nucleotide sequence ID" value="NZ_FZPD01000003.1"/>
</dbReference>
<dbReference type="Proteomes" id="UP000198393">
    <property type="component" value="Unassembled WGS sequence"/>
</dbReference>
<dbReference type="FunFam" id="2.40.50.100:FF:000003">
    <property type="entry name" value="Acetyl-CoA carboxylase biotin carboxyl carrier protein"/>
    <property type="match status" value="1"/>
</dbReference>
<reference evidence="3 4" key="1">
    <citation type="submission" date="2017-06" db="EMBL/GenBank/DDBJ databases">
        <authorList>
            <person name="Kim H.J."/>
            <person name="Triplett B.A."/>
        </authorList>
    </citation>
    <scope>NUCLEOTIDE SEQUENCE [LARGE SCALE GENOMIC DNA]</scope>
    <source>
        <strain evidence="3 4">DSM 19307</strain>
    </source>
</reference>
<dbReference type="AlphaFoldDB" id="A0A239JBX1"/>
<dbReference type="InterPro" id="IPR001882">
    <property type="entry name" value="Biotin_BS"/>
</dbReference>
<keyword evidence="4" id="KW-1185">Reference proteome</keyword>
<dbReference type="Pfam" id="PF00364">
    <property type="entry name" value="Biotin_lipoyl"/>
    <property type="match status" value="1"/>
</dbReference>
<accession>A0A239JBX1</accession>
<dbReference type="PANTHER" id="PTHR45266">
    <property type="entry name" value="OXALOACETATE DECARBOXYLASE ALPHA CHAIN"/>
    <property type="match status" value="1"/>
</dbReference>
<dbReference type="Gene3D" id="2.40.50.100">
    <property type="match status" value="1"/>
</dbReference>
<dbReference type="OrthoDB" id="9812676at2"/>
<name>A0A239JBX1_EKHLU</name>
<dbReference type="PROSITE" id="PS50968">
    <property type="entry name" value="BIOTINYL_LIPOYL"/>
    <property type="match status" value="1"/>
</dbReference>
<dbReference type="InterPro" id="IPR000089">
    <property type="entry name" value="Biotin_lipoyl"/>
</dbReference>
<protein>
    <submittedName>
        <fullName evidence="3">Biotin carboxyl carrier protein</fullName>
    </submittedName>
</protein>
<dbReference type="InterPro" id="IPR011053">
    <property type="entry name" value="Single_hybrid_motif"/>
</dbReference>
<organism evidence="3 4">
    <name type="scientific">Ekhidna lutea</name>
    <dbReference type="NCBI Taxonomy" id="447679"/>
    <lineage>
        <taxon>Bacteria</taxon>
        <taxon>Pseudomonadati</taxon>
        <taxon>Bacteroidota</taxon>
        <taxon>Cytophagia</taxon>
        <taxon>Cytophagales</taxon>
        <taxon>Reichenbachiellaceae</taxon>
        <taxon>Ekhidna</taxon>
    </lineage>
</organism>
<evidence type="ECO:0000259" key="2">
    <source>
        <dbReference type="PROSITE" id="PS50968"/>
    </source>
</evidence>
<evidence type="ECO:0000313" key="3">
    <source>
        <dbReference type="EMBL" id="SNT02793.1"/>
    </source>
</evidence>
<proteinExistence type="predicted"/>
<dbReference type="EMBL" id="FZPD01000003">
    <property type="protein sequence ID" value="SNT02793.1"/>
    <property type="molecule type" value="Genomic_DNA"/>
</dbReference>
<keyword evidence="1" id="KW-0092">Biotin</keyword>
<dbReference type="PROSITE" id="PS00188">
    <property type="entry name" value="BIOTIN"/>
    <property type="match status" value="1"/>
</dbReference>